<dbReference type="EMBL" id="BARU01026647">
    <property type="protein sequence ID" value="GAH65163.1"/>
    <property type="molecule type" value="Genomic_DNA"/>
</dbReference>
<name>X1J5Y7_9ZZZZ</name>
<protein>
    <recommendedName>
        <fullName evidence="1">Transposase IS66 central domain-containing protein</fullName>
    </recommendedName>
</protein>
<reference evidence="2" key="1">
    <citation type="journal article" date="2014" name="Front. Microbiol.">
        <title>High frequency of phylogenetically diverse reductive dehalogenase-homologous genes in deep subseafloor sedimentary metagenomes.</title>
        <authorList>
            <person name="Kawai M."/>
            <person name="Futagami T."/>
            <person name="Toyoda A."/>
            <person name="Takaki Y."/>
            <person name="Nishi S."/>
            <person name="Hori S."/>
            <person name="Arai W."/>
            <person name="Tsubouchi T."/>
            <person name="Morono Y."/>
            <person name="Uchiyama I."/>
            <person name="Ito T."/>
            <person name="Fujiyama A."/>
            <person name="Inagaki F."/>
            <person name="Takami H."/>
        </authorList>
    </citation>
    <scope>NUCLEOTIDE SEQUENCE</scope>
    <source>
        <strain evidence="2">Expedition CK06-06</strain>
    </source>
</reference>
<accession>X1J5Y7</accession>
<comment type="caution">
    <text evidence="2">The sequence shown here is derived from an EMBL/GenBank/DDBJ whole genome shotgun (WGS) entry which is preliminary data.</text>
</comment>
<dbReference type="AlphaFoldDB" id="X1J5Y7"/>
<dbReference type="PANTHER" id="PTHR33678">
    <property type="entry name" value="BLL1576 PROTEIN"/>
    <property type="match status" value="1"/>
</dbReference>
<sequence length="134" mass="15914">HRQNQFTAKGFICSMERIKAGFLKRMRRPPDHKLAKKLARRFKVKAAEDYFRFLTEPNVEPTNNGTERQIRPVVIDRRITQGTRGDVGMRWCERIWTSIATCKKQQRNVFDFIHESVIAHWSNKKYPPLICQKL</sequence>
<dbReference type="InterPro" id="IPR052344">
    <property type="entry name" value="Transposase-related"/>
</dbReference>
<dbReference type="PANTHER" id="PTHR33678:SF1">
    <property type="entry name" value="BLL1576 PROTEIN"/>
    <property type="match status" value="1"/>
</dbReference>
<evidence type="ECO:0000313" key="2">
    <source>
        <dbReference type="EMBL" id="GAH65163.1"/>
    </source>
</evidence>
<dbReference type="InterPro" id="IPR004291">
    <property type="entry name" value="Transposase_IS66_central"/>
</dbReference>
<organism evidence="2">
    <name type="scientific">marine sediment metagenome</name>
    <dbReference type="NCBI Taxonomy" id="412755"/>
    <lineage>
        <taxon>unclassified sequences</taxon>
        <taxon>metagenomes</taxon>
        <taxon>ecological metagenomes</taxon>
    </lineage>
</organism>
<gene>
    <name evidence="2" type="ORF">S03H2_42776</name>
</gene>
<dbReference type="Pfam" id="PF03050">
    <property type="entry name" value="DDE_Tnp_IS66"/>
    <property type="match status" value="1"/>
</dbReference>
<proteinExistence type="predicted"/>
<feature type="non-terminal residue" evidence="2">
    <location>
        <position position="1"/>
    </location>
</feature>
<evidence type="ECO:0000259" key="1">
    <source>
        <dbReference type="Pfam" id="PF03050"/>
    </source>
</evidence>
<feature type="domain" description="Transposase IS66 central" evidence="1">
    <location>
        <begin position="15"/>
        <end position="89"/>
    </location>
</feature>